<keyword evidence="7" id="KW-0732">Signal</keyword>
<evidence type="ECO:0000256" key="6">
    <source>
        <dbReference type="ARBA" id="ARBA00022918"/>
    </source>
</evidence>
<gene>
    <name evidence="9" type="ORF">O181_111302</name>
</gene>
<feature type="domain" description="Reverse transcriptase RNase H-like" evidence="8">
    <location>
        <begin position="3"/>
        <end position="54"/>
    </location>
</feature>
<keyword evidence="6" id="KW-0695">RNA-directed DNA polymerase</keyword>
<accession>A0A9Q3JZN7</accession>
<organism evidence="9 10">
    <name type="scientific">Austropuccinia psidii MF-1</name>
    <dbReference type="NCBI Taxonomy" id="1389203"/>
    <lineage>
        <taxon>Eukaryota</taxon>
        <taxon>Fungi</taxon>
        <taxon>Dikarya</taxon>
        <taxon>Basidiomycota</taxon>
        <taxon>Pucciniomycotina</taxon>
        <taxon>Pucciniomycetes</taxon>
        <taxon>Pucciniales</taxon>
        <taxon>Sphaerophragmiaceae</taxon>
        <taxon>Austropuccinia</taxon>
    </lineage>
</organism>
<keyword evidence="1" id="KW-0808">Transferase</keyword>
<dbReference type="Pfam" id="PF17917">
    <property type="entry name" value="RT_RNaseH"/>
    <property type="match status" value="1"/>
</dbReference>
<keyword evidence="10" id="KW-1185">Reference proteome</keyword>
<evidence type="ECO:0000256" key="5">
    <source>
        <dbReference type="ARBA" id="ARBA00022801"/>
    </source>
</evidence>
<dbReference type="GO" id="GO:0004519">
    <property type="term" value="F:endonuclease activity"/>
    <property type="evidence" value="ECO:0007669"/>
    <property type="project" value="UniProtKB-KW"/>
</dbReference>
<name>A0A9Q3JZN7_9BASI</name>
<proteinExistence type="predicted"/>
<evidence type="ECO:0000256" key="1">
    <source>
        <dbReference type="ARBA" id="ARBA00022679"/>
    </source>
</evidence>
<keyword evidence="4" id="KW-0255">Endonuclease</keyword>
<keyword evidence="5" id="KW-0378">Hydrolase</keyword>
<dbReference type="GO" id="GO:0016787">
    <property type="term" value="F:hydrolase activity"/>
    <property type="evidence" value="ECO:0007669"/>
    <property type="project" value="UniProtKB-KW"/>
</dbReference>
<keyword evidence="2" id="KW-0548">Nucleotidyltransferase</keyword>
<comment type="caution">
    <text evidence="9">The sequence shown here is derived from an EMBL/GenBank/DDBJ whole genome shotgun (WGS) entry which is preliminary data.</text>
</comment>
<dbReference type="Proteomes" id="UP000765509">
    <property type="component" value="Unassembled WGS sequence"/>
</dbReference>
<evidence type="ECO:0000256" key="7">
    <source>
        <dbReference type="SAM" id="SignalP"/>
    </source>
</evidence>
<dbReference type="GO" id="GO:0003964">
    <property type="term" value="F:RNA-directed DNA polymerase activity"/>
    <property type="evidence" value="ECO:0007669"/>
    <property type="project" value="UniProtKB-KW"/>
</dbReference>
<sequence>MGFLCLVLALEKLHYYLDVPVFDVITDCNAVKYLINMKTPNKHMIRWQIAIQEYRENMTIAHKSGSIHKNADGLSRWALATTPKNPSWVPQEEYHIEGICLTDIGIEFFDQFKESYKIDKNCHILFQLLMKDCKDP</sequence>
<keyword evidence="3" id="KW-0540">Nuclease</keyword>
<evidence type="ECO:0000256" key="2">
    <source>
        <dbReference type="ARBA" id="ARBA00022695"/>
    </source>
</evidence>
<dbReference type="EMBL" id="AVOT02088449">
    <property type="protein sequence ID" value="MBW0571587.1"/>
    <property type="molecule type" value="Genomic_DNA"/>
</dbReference>
<dbReference type="InterPro" id="IPR041373">
    <property type="entry name" value="RT_RNaseH"/>
</dbReference>
<evidence type="ECO:0000259" key="8">
    <source>
        <dbReference type="Pfam" id="PF17917"/>
    </source>
</evidence>
<reference evidence="9" key="1">
    <citation type="submission" date="2021-03" db="EMBL/GenBank/DDBJ databases">
        <title>Draft genome sequence of rust myrtle Austropuccinia psidii MF-1, a brazilian biotype.</title>
        <authorList>
            <person name="Quecine M.C."/>
            <person name="Pachon D.M.R."/>
            <person name="Bonatelli M.L."/>
            <person name="Correr F.H."/>
            <person name="Franceschini L.M."/>
            <person name="Leite T.F."/>
            <person name="Margarido G.R.A."/>
            <person name="Almeida C.A."/>
            <person name="Ferrarezi J.A."/>
            <person name="Labate C.A."/>
        </authorList>
    </citation>
    <scope>NUCLEOTIDE SEQUENCE</scope>
    <source>
        <strain evidence="9">MF-1</strain>
    </source>
</reference>
<evidence type="ECO:0000256" key="3">
    <source>
        <dbReference type="ARBA" id="ARBA00022722"/>
    </source>
</evidence>
<feature type="signal peptide" evidence="7">
    <location>
        <begin position="1"/>
        <end position="18"/>
    </location>
</feature>
<evidence type="ECO:0000313" key="9">
    <source>
        <dbReference type="EMBL" id="MBW0571587.1"/>
    </source>
</evidence>
<evidence type="ECO:0000256" key="4">
    <source>
        <dbReference type="ARBA" id="ARBA00022759"/>
    </source>
</evidence>
<feature type="chain" id="PRO_5040175609" description="Reverse transcriptase RNase H-like domain-containing protein" evidence="7">
    <location>
        <begin position="19"/>
        <end position="136"/>
    </location>
</feature>
<evidence type="ECO:0000313" key="10">
    <source>
        <dbReference type="Proteomes" id="UP000765509"/>
    </source>
</evidence>
<dbReference type="AlphaFoldDB" id="A0A9Q3JZN7"/>
<protein>
    <recommendedName>
        <fullName evidence="8">Reverse transcriptase RNase H-like domain-containing protein</fullName>
    </recommendedName>
</protein>